<comment type="subcellular location">
    <subcellularLocation>
        <location evidence="1">Membrane</location>
    </subcellularLocation>
</comment>
<comment type="caution">
    <text evidence="5">The sequence shown here is derived from an EMBL/GenBank/DDBJ whole genome shotgun (WGS) entry which is preliminary data.</text>
</comment>
<name>A0ABD3BGA4_9LAMI</name>
<keyword evidence="6" id="KW-1185">Reference proteome</keyword>
<gene>
    <name evidence="5" type="ORF">CASFOL_039638</name>
</gene>
<proteinExistence type="predicted"/>
<evidence type="ECO:0000256" key="4">
    <source>
        <dbReference type="SAM" id="Phobius"/>
    </source>
</evidence>
<sequence>MAGSSSKSRQPPPPALQKSLSRRVSFNEATLKTKAHNRPVRPPPSIDSCIDTESQISTSIDRTTRRRGGCSSCCACTSIIIAVLVTLFLLIGGIFFAFLQSNLPEVRLQRLDVNQLVVNGETLVAGDFEVRLNATNDSGKVELGYRGLKAALSSAGVELGNVHVEDMNQQPQNTTEIKIRWVVKNLVVEEAAGKDLLDNNGKRMLVISVVVKGHVDLFFGGKRLSGVPFKIDCHSIDQTEIDDGHAPKCNTSLSPLS</sequence>
<evidence type="ECO:0000256" key="3">
    <source>
        <dbReference type="SAM" id="MobiDB-lite"/>
    </source>
</evidence>
<evidence type="ECO:0008006" key="7">
    <source>
        <dbReference type="Google" id="ProtNLM"/>
    </source>
</evidence>
<keyword evidence="4" id="KW-1133">Transmembrane helix</keyword>
<evidence type="ECO:0000313" key="6">
    <source>
        <dbReference type="Proteomes" id="UP001632038"/>
    </source>
</evidence>
<feature type="transmembrane region" description="Helical" evidence="4">
    <location>
        <begin position="72"/>
        <end position="99"/>
    </location>
</feature>
<dbReference type="InterPro" id="IPR044839">
    <property type="entry name" value="NDR1-like"/>
</dbReference>
<keyword evidence="2 4" id="KW-0472">Membrane</keyword>
<evidence type="ECO:0000256" key="1">
    <source>
        <dbReference type="ARBA" id="ARBA00004370"/>
    </source>
</evidence>
<feature type="region of interest" description="Disordered" evidence="3">
    <location>
        <begin position="1"/>
        <end position="23"/>
    </location>
</feature>
<accession>A0ABD3BGA4</accession>
<evidence type="ECO:0000313" key="5">
    <source>
        <dbReference type="EMBL" id="KAL3616248.1"/>
    </source>
</evidence>
<keyword evidence="4" id="KW-0812">Transmembrane</keyword>
<organism evidence="5 6">
    <name type="scientific">Castilleja foliolosa</name>
    <dbReference type="NCBI Taxonomy" id="1961234"/>
    <lineage>
        <taxon>Eukaryota</taxon>
        <taxon>Viridiplantae</taxon>
        <taxon>Streptophyta</taxon>
        <taxon>Embryophyta</taxon>
        <taxon>Tracheophyta</taxon>
        <taxon>Spermatophyta</taxon>
        <taxon>Magnoliopsida</taxon>
        <taxon>eudicotyledons</taxon>
        <taxon>Gunneridae</taxon>
        <taxon>Pentapetalae</taxon>
        <taxon>asterids</taxon>
        <taxon>lamiids</taxon>
        <taxon>Lamiales</taxon>
        <taxon>Orobanchaceae</taxon>
        <taxon>Pedicularideae</taxon>
        <taxon>Castillejinae</taxon>
        <taxon>Castilleja</taxon>
    </lineage>
</organism>
<dbReference type="EMBL" id="JAVIJP010000092">
    <property type="protein sequence ID" value="KAL3616248.1"/>
    <property type="molecule type" value="Genomic_DNA"/>
</dbReference>
<reference evidence="6" key="1">
    <citation type="journal article" date="2024" name="IScience">
        <title>Strigolactones Initiate the Formation of Haustorium-like Structures in Castilleja.</title>
        <authorList>
            <person name="Buerger M."/>
            <person name="Peterson D."/>
            <person name="Chory J."/>
        </authorList>
    </citation>
    <scope>NUCLEOTIDE SEQUENCE [LARGE SCALE GENOMIC DNA]</scope>
</reference>
<dbReference type="GO" id="GO:0016020">
    <property type="term" value="C:membrane"/>
    <property type="evidence" value="ECO:0007669"/>
    <property type="project" value="UniProtKB-SubCell"/>
</dbReference>
<protein>
    <recommendedName>
        <fullName evidence="7">Late embryogenesis abundant protein LEA-2 subgroup domain-containing protein</fullName>
    </recommendedName>
</protein>
<evidence type="ECO:0000256" key="2">
    <source>
        <dbReference type="ARBA" id="ARBA00023136"/>
    </source>
</evidence>
<dbReference type="PANTHER" id="PTHR31234">
    <property type="entry name" value="LATE EMBRYOGENESIS ABUNDANT (LEA) HYDROXYPROLINE-RICH GLYCOPROTEIN FAMILY"/>
    <property type="match status" value="1"/>
</dbReference>
<dbReference type="AlphaFoldDB" id="A0ABD3BGA4"/>
<dbReference type="PANTHER" id="PTHR31234:SF32">
    <property type="entry name" value="LATE EMBRYOGENESIS ABUNDANT (LEA) HYDROXYPROLINE-RICH GLYCOPROTEIN FAMILY"/>
    <property type="match status" value="1"/>
</dbReference>
<dbReference type="Proteomes" id="UP001632038">
    <property type="component" value="Unassembled WGS sequence"/>
</dbReference>